<dbReference type="STRING" id="226505.SAMN05444394_2939"/>
<evidence type="ECO:0000313" key="3">
    <source>
        <dbReference type="Proteomes" id="UP000185221"/>
    </source>
</evidence>
<feature type="region of interest" description="Disordered" evidence="1">
    <location>
        <begin position="93"/>
        <end position="121"/>
    </location>
</feature>
<name>A0A1N6G3J5_9BACT</name>
<protein>
    <submittedName>
        <fullName evidence="2">Uncharacterized protein</fullName>
    </submittedName>
</protein>
<dbReference type="AlphaFoldDB" id="A0A1N6G3J5"/>
<evidence type="ECO:0000256" key="1">
    <source>
        <dbReference type="SAM" id="MobiDB-lite"/>
    </source>
</evidence>
<evidence type="ECO:0000313" key="2">
    <source>
        <dbReference type="EMBL" id="SIO02083.1"/>
    </source>
</evidence>
<organism evidence="2 3">
    <name type="scientific">Algoriphagus halophilus</name>
    <dbReference type="NCBI Taxonomy" id="226505"/>
    <lineage>
        <taxon>Bacteria</taxon>
        <taxon>Pseudomonadati</taxon>
        <taxon>Bacteroidota</taxon>
        <taxon>Cytophagia</taxon>
        <taxon>Cytophagales</taxon>
        <taxon>Cyclobacteriaceae</taxon>
        <taxon>Algoriphagus</taxon>
    </lineage>
</organism>
<keyword evidence="3" id="KW-1185">Reference proteome</keyword>
<proteinExistence type="predicted"/>
<gene>
    <name evidence="2" type="ORF">SAMN05444394_2939</name>
</gene>
<reference evidence="3" key="1">
    <citation type="submission" date="2016-11" db="EMBL/GenBank/DDBJ databases">
        <authorList>
            <person name="Varghese N."/>
            <person name="Submissions S."/>
        </authorList>
    </citation>
    <scope>NUCLEOTIDE SEQUENCE [LARGE SCALE GENOMIC DNA]</scope>
    <source>
        <strain evidence="3">DSM 15292</strain>
    </source>
</reference>
<feature type="compositionally biased region" description="Basic and acidic residues" evidence="1">
    <location>
        <begin position="103"/>
        <end position="121"/>
    </location>
</feature>
<accession>A0A1N6G3J5</accession>
<dbReference type="OrthoDB" id="1491191at2"/>
<sequence>MKKIVIFLGAFIITNLGWMGFIREPLPPIPNIRAEISDEVSFDFSINTMDYSGLELSLNDKVEGKGMYVDFKMNNAWKTGRPGLVVNNIKAESSSNKGMSPKKYLEDKNRPKNGNKDFGDFMKDTKGKPVSTYTFKQTLVEDENGKTFMRMSYDGSEMEMIQTLEIPRPITLPAHISRKFNPTGIIQFQPGVVTFDSKIKGFYIPVLIR</sequence>
<dbReference type="RefSeq" id="WP_074225726.1">
    <property type="nucleotide sequence ID" value="NZ_FSRC01000002.1"/>
</dbReference>
<dbReference type="EMBL" id="FSRC01000002">
    <property type="protein sequence ID" value="SIO02083.1"/>
    <property type="molecule type" value="Genomic_DNA"/>
</dbReference>
<dbReference type="Proteomes" id="UP000185221">
    <property type="component" value="Unassembled WGS sequence"/>
</dbReference>